<reference evidence="1" key="2">
    <citation type="journal article" date="2016" name="Mol. Ecol.">
        <title>Population genomics of the filarial nematode parasite Wuchereria bancrofti from mosquitoes.</title>
        <authorList>
            <person name="Small S.T."/>
            <person name="Reimer L.J."/>
            <person name="Tisch D.J."/>
            <person name="King C.L."/>
            <person name="Christensen B.M."/>
            <person name="Siba P.M."/>
            <person name="Kazura J.W."/>
            <person name="Serre D."/>
            <person name="Zimmerman P.A."/>
        </authorList>
    </citation>
    <scope>NUCLEOTIDE SEQUENCE</scope>
    <source>
        <strain evidence="1">pt0022</strain>
    </source>
</reference>
<protein>
    <submittedName>
        <fullName evidence="2">Uncharacterized protein</fullName>
    </submittedName>
</protein>
<proteinExistence type="predicted"/>
<sequence length="95" mass="10923">MCLSKKEITKLLVGKHFGTNKTSDTDEQQSNTEPLEFMEESNIQVLHIVLYGNNDNGCSKIDIQTMALNYKQTLTAELEPFMLLMLLLLDWRKSQ</sequence>
<evidence type="ECO:0000313" key="2">
    <source>
        <dbReference type="WBParaSite" id="mrna-Wban_00522"/>
    </source>
</evidence>
<dbReference type="AlphaFoldDB" id="A0AAF5PGX2"/>
<name>A0AAF5PGX2_WUCBA</name>
<evidence type="ECO:0000313" key="1">
    <source>
        <dbReference type="Proteomes" id="UP000093561"/>
    </source>
</evidence>
<organism evidence="1 2">
    <name type="scientific">Wuchereria bancrofti</name>
    <dbReference type="NCBI Taxonomy" id="6293"/>
    <lineage>
        <taxon>Eukaryota</taxon>
        <taxon>Metazoa</taxon>
        <taxon>Ecdysozoa</taxon>
        <taxon>Nematoda</taxon>
        <taxon>Chromadorea</taxon>
        <taxon>Rhabditida</taxon>
        <taxon>Spirurina</taxon>
        <taxon>Spiruromorpha</taxon>
        <taxon>Filarioidea</taxon>
        <taxon>Onchocercidae</taxon>
        <taxon>Wuchereria</taxon>
    </lineage>
</organism>
<reference evidence="2" key="3">
    <citation type="submission" date="2024-02" db="UniProtKB">
        <authorList>
            <consortium name="WormBaseParasite"/>
        </authorList>
    </citation>
    <scope>IDENTIFICATION</scope>
    <source>
        <strain evidence="2">pt0022</strain>
    </source>
</reference>
<dbReference type="WBParaSite" id="mrna-Wban_00522">
    <property type="protein sequence ID" value="mrna-Wban_00522"/>
    <property type="gene ID" value="Wban_00522"/>
</dbReference>
<accession>A0AAF5PGX2</accession>
<reference evidence="1" key="1">
    <citation type="submission" date="2015-03" db="EMBL/GenBank/DDBJ databases">
        <title>Wuchereria bancrofti Genome Sequencing Papua New Guinea Strain.</title>
        <authorList>
            <person name="Small S.T."/>
            <person name="Serre D."/>
            <person name="Zimmerman P.A."/>
        </authorList>
    </citation>
    <scope>NUCLEOTIDE SEQUENCE [LARGE SCALE GENOMIC DNA]</scope>
    <source>
        <strain evidence="1">pt0022</strain>
    </source>
</reference>
<dbReference type="Proteomes" id="UP000093561">
    <property type="component" value="Unassembled WGS sequence"/>
</dbReference>